<protein>
    <recommendedName>
        <fullName evidence="3">DUF4432 domain-containing protein</fullName>
    </recommendedName>
</protein>
<dbReference type="Proteomes" id="UP000178606">
    <property type="component" value="Unassembled WGS sequence"/>
</dbReference>
<proteinExistence type="predicted"/>
<dbReference type="InterPro" id="IPR011013">
    <property type="entry name" value="Gal_mutarotase_sf_dom"/>
</dbReference>
<dbReference type="GO" id="GO:0030246">
    <property type="term" value="F:carbohydrate binding"/>
    <property type="evidence" value="ECO:0007669"/>
    <property type="project" value="InterPro"/>
</dbReference>
<evidence type="ECO:0000313" key="1">
    <source>
        <dbReference type="EMBL" id="OGG56062.1"/>
    </source>
</evidence>
<reference evidence="1 2" key="1">
    <citation type="journal article" date="2016" name="Nat. Commun.">
        <title>Thousands of microbial genomes shed light on interconnected biogeochemical processes in an aquifer system.</title>
        <authorList>
            <person name="Anantharaman K."/>
            <person name="Brown C.T."/>
            <person name="Hug L.A."/>
            <person name="Sharon I."/>
            <person name="Castelle C.J."/>
            <person name="Probst A.J."/>
            <person name="Thomas B.C."/>
            <person name="Singh A."/>
            <person name="Wilkins M.J."/>
            <person name="Karaoz U."/>
            <person name="Brodie E.L."/>
            <person name="Williams K.H."/>
            <person name="Hubbard S.S."/>
            <person name="Banfield J.F."/>
        </authorList>
    </citation>
    <scope>NUCLEOTIDE SEQUENCE [LARGE SCALE GENOMIC DNA]</scope>
    <source>
        <strain evidence="2">RIFCSPLOWO2_12_FULL_64_10</strain>
    </source>
</reference>
<gene>
    <name evidence="1" type="ORF">A3F84_12640</name>
</gene>
<evidence type="ECO:0008006" key="3">
    <source>
        <dbReference type="Google" id="ProtNLM"/>
    </source>
</evidence>
<comment type="caution">
    <text evidence="1">The sequence shown here is derived from an EMBL/GenBank/DDBJ whole genome shotgun (WGS) entry which is preliminary data.</text>
</comment>
<organism evidence="1 2">
    <name type="scientific">Handelsmanbacteria sp. (strain RIFCSPLOWO2_12_FULL_64_10)</name>
    <dbReference type="NCBI Taxonomy" id="1817868"/>
    <lineage>
        <taxon>Bacteria</taxon>
        <taxon>Candidatus Handelsmaniibacteriota</taxon>
    </lineage>
</organism>
<dbReference type="EMBL" id="MFKF01000050">
    <property type="protein sequence ID" value="OGG56062.1"/>
    <property type="molecule type" value="Genomic_DNA"/>
</dbReference>
<dbReference type="AlphaFoldDB" id="A0A1F6D4V0"/>
<dbReference type="Pfam" id="PF14486">
    <property type="entry name" value="DUF4432"/>
    <property type="match status" value="1"/>
</dbReference>
<name>A0A1F6D4V0_HANXR</name>
<dbReference type="SUPFAM" id="SSF74650">
    <property type="entry name" value="Galactose mutarotase-like"/>
    <property type="match status" value="1"/>
</dbReference>
<dbReference type="InterPro" id="IPR027839">
    <property type="entry name" value="DUF4432"/>
</dbReference>
<dbReference type="InterPro" id="IPR014718">
    <property type="entry name" value="GH-type_carb-bd"/>
</dbReference>
<sequence length="359" mass="40941">MRLYTPERNHGCRITEVIYRGLKTVILENELLRVTVLADKGTDIVEFLHKPTDTDFLLRLWQGVRDPRRTVLTSVPEGGTFLDYYSGGWQDILPNLGNACAHRGAHFGLHGEVSLIPWDYEVLRDDAEEIAVRFRVKTYRTPFSVEKTLSVRSGRAVLDIREKITNESPQAVDLMWGHHPTFGPPFLEEGCVIDLPRCRVKTAEYQVDASSRLAMEQDTTWPAVKSVDGSRVDLRIVPSAKAKCLDLAFPYAYREGWYALTNPRKQVGFGMQWDAKVFPYITFWQTFGGGADYPWYGRVYCMALEPWSSYPPVLSEAVKRRSQIRLGPHRSIETEFRAVAYAGARRVRRITPEGKVIPA</sequence>
<dbReference type="Gene3D" id="2.70.98.10">
    <property type="match status" value="1"/>
</dbReference>
<dbReference type="GO" id="GO:0005975">
    <property type="term" value="P:carbohydrate metabolic process"/>
    <property type="evidence" value="ECO:0007669"/>
    <property type="project" value="InterPro"/>
</dbReference>
<evidence type="ECO:0000313" key="2">
    <source>
        <dbReference type="Proteomes" id="UP000178606"/>
    </source>
</evidence>
<accession>A0A1F6D4V0</accession>
<dbReference type="GO" id="GO:0003824">
    <property type="term" value="F:catalytic activity"/>
    <property type="evidence" value="ECO:0007669"/>
    <property type="project" value="InterPro"/>
</dbReference>